<feature type="transmembrane region" description="Helical" evidence="1">
    <location>
        <begin position="327"/>
        <end position="345"/>
    </location>
</feature>
<keyword evidence="1" id="KW-0812">Transmembrane</keyword>
<proteinExistence type="predicted"/>
<dbReference type="EMBL" id="LN879502">
    <property type="protein sequence ID" value="CUI15647.1"/>
    <property type="molecule type" value="Genomic_DNA"/>
</dbReference>
<dbReference type="RefSeq" id="WP_032124699.1">
    <property type="nucleotide sequence ID" value="NZ_LN879502.1"/>
</dbReference>
<dbReference type="Gene3D" id="3.30.420.40">
    <property type="match status" value="2"/>
</dbReference>
<dbReference type="Proteomes" id="UP000069902">
    <property type="component" value="Chromosome cPNK"/>
</dbReference>
<keyword evidence="1" id="KW-1133">Transmembrane helix</keyword>
<protein>
    <recommendedName>
        <fullName evidence="4">Type IV pilus assembly protein PilM</fullName>
    </recommendedName>
</protein>
<organism evidence="2 3">
    <name type="scientific">Candidatus Protochlamydia naegleriophila</name>
    <dbReference type="NCBI Taxonomy" id="389348"/>
    <lineage>
        <taxon>Bacteria</taxon>
        <taxon>Pseudomonadati</taxon>
        <taxon>Chlamydiota</taxon>
        <taxon>Chlamydiia</taxon>
        <taxon>Parachlamydiales</taxon>
        <taxon>Parachlamydiaceae</taxon>
        <taxon>Candidatus Protochlamydia</taxon>
    </lineage>
</organism>
<gene>
    <name evidence="2" type="ORF">PNK_0008</name>
</gene>
<dbReference type="Gene3D" id="3.30.1490.300">
    <property type="match status" value="1"/>
</dbReference>
<dbReference type="PATRIC" id="fig|389348.3.peg.10"/>
<dbReference type="SUPFAM" id="SSF53067">
    <property type="entry name" value="Actin-like ATPase domain"/>
    <property type="match status" value="1"/>
</dbReference>
<sequence>MLELLPSLKSIGLELTPACVKGAEVIEKQGQPVLLDLFNLPNESLSNVKRLYTNHPVLTTGLDGTQVLLRPLSLPLTKDKDIDAALSFQAEPLLPYSVDQALLTRQTIKKESDETQLLVLATRQDCLQTQLEQWSPLGIEPEKVSCTQAALCQFGKAYIAADQAYLILHLEELVATSLLMNESQMVTSFAQKEGLQRLQASEIKTGESILASSQPASVREAIDRLKKLAARMGHAMSKESNRTLAGLIITGEIAKWPELTQAIAQHLQLPLLTLEKKDDSFSDQDKLIYALPIGLAICGLPKTTPAIDFRQGVMAYPHSWRRLKVPMALYFALMIALSFVFYSFGQSYLQYREDELKQTYVNTLEGMNKSYEQFETAFLAKTPTARAKFQGEVVEVVDLDSEDLMERLAFIQKDLKATPDSFPLFANIPRVSDVLAWLSMHPTVSYVDDKGERQTRLQIENLSYVILKRPMQGKKQDKYQVKVELEFSSPTPKWAREFHDALIASNDWVDPKGEVKWSSNRGRYKTSFYLKDKTSYPSQ</sequence>
<dbReference type="KEGG" id="pnl:PNK_0008"/>
<evidence type="ECO:0008006" key="4">
    <source>
        <dbReference type="Google" id="ProtNLM"/>
    </source>
</evidence>
<keyword evidence="1" id="KW-0472">Membrane</keyword>
<dbReference type="AlphaFoldDB" id="A0A0U5JBB5"/>
<dbReference type="InParanoid" id="A0A0U5JBB5"/>
<dbReference type="InterPro" id="IPR043129">
    <property type="entry name" value="ATPase_NBD"/>
</dbReference>
<evidence type="ECO:0000256" key="1">
    <source>
        <dbReference type="SAM" id="Phobius"/>
    </source>
</evidence>
<keyword evidence="3" id="KW-1185">Reference proteome</keyword>
<evidence type="ECO:0000313" key="2">
    <source>
        <dbReference type="EMBL" id="CUI15647.1"/>
    </source>
</evidence>
<accession>A0A0U5JBB5</accession>
<dbReference type="STRING" id="389348.PNK_0008"/>
<evidence type="ECO:0000313" key="3">
    <source>
        <dbReference type="Proteomes" id="UP000069902"/>
    </source>
</evidence>
<reference evidence="3" key="1">
    <citation type="submission" date="2015-09" db="EMBL/GenBank/DDBJ databases">
        <authorList>
            <person name="Bertelli C."/>
        </authorList>
    </citation>
    <scope>NUCLEOTIDE SEQUENCE [LARGE SCALE GENOMIC DNA]</scope>
    <source>
        <strain evidence="3">KNic</strain>
    </source>
</reference>
<name>A0A0U5JBB5_9BACT</name>